<feature type="compositionally biased region" description="Basic and acidic residues" evidence="1">
    <location>
        <begin position="832"/>
        <end position="842"/>
    </location>
</feature>
<feature type="compositionally biased region" description="Gly residues" evidence="1">
    <location>
        <begin position="613"/>
        <end position="622"/>
    </location>
</feature>
<dbReference type="EMBL" id="SJPW01000003">
    <property type="protein sequence ID" value="TWU57073.1"/>
    <property type="molecule type" value="Genomic_DNA"/>
</dbReference>
<keyword evidence="4" id="KW-1185">Reference proteome</keyword>
<proteinExistence type="predicted"/>
<feature type="transmembrane region" description="Helical" evidence="2">
    <location>
        <begin position="56"/>
        <end position="77"/>
    </location>
</feature>
<dbReference type="Proteomes" id="UP000318288">
    <property type="component" value="Unassembled WGS sequence"/>
</dbReference>
<evidence type="ECO:0000256" key="1">
    <source>
        <dbReference type="SAM" id="MobiDB-lite"/>
    </source>
</evidence>
<dbReference type="OrthoDB" id="257350at2"/>
<feature type="compositionally biased region" description="Gly residues" evidence="1">
    <location>
        <begin position="631"/>
        <end position="656"/>
    </location>
</feature>
<feature type="compositionally biased region" description="Gly residues" evidence="1">
    <location>
        <begin position="928"/>
        <end position="937"/>
    </location>
</feature>
<protein>
    <submittedName>
        <fullName evidence="3">Uncharacterized protein</fullName>
    </submittedName>
</protein>
<feature type="compositionally biased region" description="Pro residues" evidence="1">
    <location>
        <begin position="1"/>
        <end position="12"/>
    </location>
</feature>
<reference evidence="3 4" key="1">
    <citation type="submission" date="2019-02" db="EMBL/GenBank/DDBJ databases">
        <title>Deep-cultivation of Planctomycetes and their phenomic and genomic characterization uncovers novel biology.</title>
        <authorList>
            <person name="Wiegand S."/>
            <person name="Jogler M."/>
            <person name="Boedeker C."/>
            <person name="Pinto D."/>
            <person name="Vollmers J."/>
            <person name="Rivas-Marin E."/>
            <person name="Kohn T."/>
            <person name="Peeters S.H."/>
            <person name="Heuer A."/>
            <person name="Rast P."/>
            <person name="Oberbeckmann S."/>
            <person name="Bunk B."/>
            <person name="Jeske O."/>
            <person name="Meyerdierks A."/>
            <person name="Storesund J.E."/>
            <person name="Kallscheuer N."/>
            <person name="Luecker S."/>
            <person name="Lage O.M."/>
            <person name="Pohl T."/>
            <person name="Merkel B.J."/>
            <person name="Hornburger P."/>
            <person name="Mueller R.-W."/>
            <person name="Bruemmer F."/>
            <person name="Labrenz M."/>
            <person name="Spormann A.M."/>
            <person name="Op Den Camp H."/>
            <person name="Overmann J."/>
            <person name="Amann R."/>
            <person name="Jetten M.S.M."/>
            <person name="Mascher T."/>
            <person name="Medema M.H."/>
            <person name="Devos D.P."/>
            <person name="Kaster A.-K."/>
            <person name="Ovreas L."/>
            <person name="Rohde M."/>
            <person name="Galperin M.Y."/>
            <person name="Jogler C."/>
        </authorList>
    </citation>
    <scope>NUCLEOTIDE SEQUENCE [LARGE SCALE GENOMIC DNA]</scope>
    <source>
        <strain evidence="3 4">Poly51</strain>
    </source>
</reference>
<feature type="compositionally biased region" description="Basic and acidic residues" evidence="1">
    <location>
        <begin position="1099"/>
        <end position="1116"/>
    </location>
</feature>
<feature type="compositionally biased region" description="Low complexity" evidence="1">
    <location>
        <begin position="870"/>
        <end position="881"/>
    </location>
</feature>
<feature type="region of interest" description="Disordered" evidence="1">
    <location>
        <begin position="1"/>
        <end position="29"/>
    </location>
</feature>
<feature type="compositionally biased region" description="Polar residues" evidence="1">
    <location>
        <begin position="805"/>
        <end position="825"/>
    </location>
</feature>
<accession>A0A5C6F5U3</accession>
<dbReference type="RefSeq" id="WP_146458445.1">
    <property type="nucleotide sequence ID" value="NZ_SJPW01000003.1"/>
</dbReference>
<feature type="compositionally biased region" description="Basic and acidic residues" evidence="1">
    <location>
        <begin position="1076"/>
        <end position="1085"/>
    </location>
</feature>
<feature type="region of interest" description="Disordered" evidence="1">
    <location>
        <begin position="575"/>
        <end position="1019"/>
    </location>
</feature>
<feature type="transmembrane region" description="Helical" evidence="2">
    <location>
        <begin position="83"/>
        <end position="101"/>
    </location>
</feature>
<comment type="caution">
    <text evidence="3">The sequence shown here is derived from an EMBL/GenBank/DDBJ whole genome shotgun (WGS) entry which is preliminary data.</text>
</comment>
<gene>
    <name evidence="3" type="ORF">Poly51_29940</name>
</gene>
<feature type="compositionally biased region" description="Basic and acidic residues" evidence="1">
    <location>
        <begin position="591"/>
        <end position="605"/>
    </location>
</feature>
<feature type="region of interest" description="Disordered" evidence="1">
    <location>
        <begin position="1065"/>
        <end position="1139"/>
    </location>
</feature>
<sequence length="1139" mass="117051">MSTASPPSPPNPTSVATSKRKTTAGASAPSADSLIRTRIAEAAASLWWAELTRRSLVAVITGLGLALCWAVADQWLFTLGTTARMVVGAAFMIAAVAYVYYRIYPLIGCEISPQYAARSLEHDLPDLRQSLTSYVMLSPKPGDSKSASPPALSDRVVRSIGVATASRLKKHDALPIEATGTLRWWVATAIMSLVIVVYAVVSPKNTLQSAARLVMPLASIDPPRRVSITDVVPGDAEAIAGRSTDVAANIRGMRSDETATIQWDVNGVSNGVDLQPDTEGGFLRHVGSIPLPHSASGVVEYRVVAGDATVGPFRLKVRDIPVVALQSVAYSPPKYTGQSDYTRSAGAITAIDGTRITIRAGVNRPVARATIQFNPRPLGEVVRATAGVAEMQIGEDGSMLTSSFQIKGARGRSSAVELDSYRIEVWDESGQSNPDPIIYPIRVIADLPPEVAIVMPVSTPKNVPINAQQIIEVHAADPDFALQDIRLEVRSGIDMIDQPVLWRISVDETGGSGNKIAEYRFRPGHKAIDGLGLSVGDTVEVVAIATDSRVIEGDATVEPNVTRTDPITLKIVASDALPPAGDPQNEGMSAPDDKPTTDANDKDGSFGDSDPQSGGGGSGGEGASKQQPGEGQSGGESSGDSGGNEGESSGEGGSGSGESESGENAGENPNPNGGSSGDQGGESGNDGGDDPGSGAMGGDASDEAGGKPGQSDPGQEGGGQPQDGGSPEGGQQDAGDRPESTSKPQDSNSEGDASSTDGSTDQGESVGDDSTGGKSGEEAGEGSPDGSSPEHDGEAFERIKEYLDQKQNQGQSSAGQNDASSQQGDQGDENGSDEKGAGEKGQGESGSGEKGSEERRAGEQGDGEQGAGGSDADPSSGQDGSNKGNPEAGQQGSGESGKQGDAPEQDGSAEGDAGEGMSDSSNDKSGDGSSGEAGGDQAGDSNPESGEPGREAGEEANDGKSGGGEPKPSSAGGAAQPQGDAAVDSGKPGSEAMPGTGSGGDGKGEDGDATLPPDPINTDYAKKATDLVLDYLEQTRDRPDADLLKRLNWTEADLQHFRDRWKDVRDMDPAGQRDGATGRELEESLRSLGLRQPSTDRGATTKDQADTMRGIRDSGNRKPPPAAYRDAFDAFRRSMGSQK</sequence>
<name>A0A5C6F5U3_9BACT</name>
<evidence type="ECO:0000313" key="4">
    <source>
        <dbReference type="Proteomes" id="UP000318288"/>
    </source>
</evidence>
<keyword evidence="2" id="KW-1133">Transmembrane helix</keyword>
<feature type="compositionally biased region" description="Gly residues" evidence="1">
    <location>
        <begin position="715"/>
        <end position="728"/>
    </location>
</feature>
<feature type="transmembrane region" description="Helical" evidence="2">
    <location>
        <begin position="182"/>
        <end position="201"/>
    </location>
</feature>
<feature type="compositionally biased region" description="Acidic residues" evidence="1">
    <location>
        <begin position="903"/>
        <end position="913"/>
    </location>
</feature>
<feature type="compositionally biased region" description="Gly residues" evidence="1">
    <location>
        <begin position="674"/>
        <end position="697"/>
    </location>
</feature>
<keyword evidence="2" id="KW-0472">Membrane</keyword>
<feature type="compositionally biased region" description="Polar residues" evidence="1">
    <location>
        <begin position="741"/>
        <end position="763"/>
    </location>
</feature>
<feature type="compositionally biased region" description="Low complexity" evidence="1">
    <location>
        <begin position="657"/>
        <end position="673"/>
    </location>
</feature>
<feature type="compositionally biased region" description="Low complexity" evidence="1">
    <location>
        <begin position="966"/>
        <end position="982"/>
    </location>
</feature>
<keyword evidence="2" id="KW-0812">Transmembrane</keyword>
<organism evidence="3 4">
    <name type="scientific">Rubripirellula tenax</name>
    <dbReference type="NCBI Taxonomy" id="2528015"/>
    <lineage>
        <taxon>Bacteria</taxon>
        <taxon>Pseudomonadati</taxon>
        <taxon>Planctomycetota</taxon>
        <taxon>Planctomycetia</taxon>
        <taxon>Pirellulales</taxon>
        <taxon>Pirellulaceae</taxon>
        <taxon>Rubripirellula</taxon>
    </lineage>
</organism>
<feature type="compositionally biased region" description="Basic and acidic residues" evidence="1">
    <location>
        <begin position="850"/>
        <end position="859"/>
    </location>
</feature>
<evidence type="ECO:0000256" key="2">
    <source>
        <dbReference type="SAM" id="Phobius"/>
    </source>
</evidence>
<dbReference type="AlphaFoldDB" id="A0A5C6F5U3"/>
<evidence type="ECO:0000313" key="3">
    <source>
        <dbReference type="EMBL" id="TWU57073.1"/>
    </source>
</evidence>
<feature type="compositionally biased region" description="Basic and acidic residues" evidence="1">
    <location>
        <begin position="788"/>
        <end position="804"/>
    </location>
</feature>